<accession>A0A316DTW8</accession>
<name>A0A316DTW8_9FLAO</name>
<feature type="transmembrane region" description="Helical" evidence="1">
    <location>
        <begin position="203"/>
        <end position="223"/>
    </location>
</feature>
<feature type="transmembrane region" description="Helical" evidence="1">
    <location>
        <begin position="40"/>
        <end position="61"/>
    </location>
</feature>
<organism evidence="3 4">
    <name type="scientific">Maribacter polysiphoniae</name>
    <dbReference type="NCBI Taxonomy" id="429344"/>
    <lineage>
        <taxon>Bacteria</taxon>
        <taxon>Pseudomonadati</taxon>
        <taxon>Bacteroidota</taxon>
        <taxon>Flavobacteriia</taxon>
        <taxon>Flavobacteriales</taxon>
        <taxon>Flavobacteriaceae</taxon>
        <taxon>Maribacter</taxon>
    </lineage>
</organism>
<dbReference type="InterPro" id="IPR003675">
    <property type="entry name" value="Rce1/LyrA-like_dom"/>
</dbReference>
<dbReference type="PANTHER" id="PTHR36435:SF1">
    <property type="entry name" value="CAAX AMINO TERMINAL PROTEASE FAMILY PROTEIN"/>
    <property type="match status" value="1"/>
</dbReference>
<comment type="caution">
    <text evidence="3">The sequence shown here is derived from an EMBL/GenBank/DDBJ whole genome shotgun (WGS) entry which is preliminary data.</text>
</comment>
<gene>
    <name evidence="3" type="ORF">LX92_04047</name>
</gene>
<dbReference type="EMBL" id="QGGQ01000013">
    <property type="protein sequence ID" value="PWK21246.1"/>
    <property type="molecule type" value="Genomic_DNA"/>
</dbReference>
<keyword evidence="3" id="KW-0378">Hydrolase</keyword>
<keyword evidence="3" id="KW-0645">Protease</keyword>
<evidence type="ECO:0000256" key="1">
    <source>
        <dbReference type="SAM" id="Phobius"/>
    </source>
</evidence>
<reference evidence="3 4" key="1">
    <citation type="submission" date="2018-05" db="EMBL/GenBank/DDBJ databases">
        <title>Genomic Encyclopedia of Archaeal and Bacterial Type Strains, Phase II (KMG-II): from individual species to whole genera.</title>
        <authorList>
            <person name="Goeker M."/>
        </authorList>
    </citation>
    <scope>NUCLEOTIDE SEQUENCE [LARGE SCALE GENOMIC DNA]</scope>
    <source>
        <strain evidence="3 4">DSM 23514</strain>
    </source>
</reference>
<dbReference type="InterPro" id="IPR052710">
    <property type="entry name" value="CAAX_protease"/>
</dbReference>
<evidence type="ECO:0000259" key="2">
    <source>
        <dbReference type="Pfam" id="PF02517"/>
    </source>
</evidence>
<feature type="transmembrane region" description="Helical" evidence="1">
    <location>
        <begin position="120"/>
        <end position="141"/>
    </location>
</feature>
<dbReference type="GO" id="GO:0006508">
    <property type="term" value="P:proteolysis"/>
    <property type="evidence" value="ECO:0007669"/>
    <property type="project" value="UniProtKB-KW"/>
</dbReference>
<protein>
    <submittedName>
        <fullName evidence="3">CAAX prenyl protease-like protein</fullName>
    </submittedName>
</protein>
<feature type="transmembrane region" description="Helical" evidence="1">
    <location>
        <begin position="238"/>
        <end position="255"/>
    </location>
</feature>
<feature type="transmembrane region" description="Helical" evidence="1">
    <location>
        <begin position="81"/>
        <end position="100"/>
    </location>
</feature>
<dbReference type="GO" id="GO:0004175">
    <property type="term" value="F:endopeptidase activity"/>
    <property type="evidence" value="ECO:0007669"/>
    <property type="project" value="UniProtKB-ARBA"/>
</dbReference>
<proteinExistence type="predicted"/>
<dbReference type="Proteomes" id="UP000245667">
    <property type="component" value="Unassembled WGS sequence"/>
</dbReference>
<feature type="transmembrane region" description="Helical" evidence="1">
    <location>
        <begin position="161"/>
        <end position="177"/>
    </location>
</feature>
<evidence type="ECO:0000313" key="4">
    <source>
        <dbReference type="Proteomes" id="UP000245667"/>
    </source>
</evidence>
<feature type="transmembrane region" description="Helical" evidence="1">
    <location>
        <begin position="7"/>
        <end position="28"/>
    </location>
</feature>
<sequence length="264" mass="30667">MKIYKAILLTILLIVISYIPQLILLVLLEYTDLVTDGFIRHIYIVAVLSNLISFLIVFYYFWKPIPNISVSPSIKQLDLTILPYLLLIVIGLGLAEQPLLDFEKILDYYQNSEIKPHSTKFIGFSANFLYFRISSLIIAPIFEELFFRKFLFSKLLEKNKLWIAVVISSICFSAIHFETPNNLIPTFIYGVIACIIYFNTKNIIYLIIIHFLYNLSSMLYMIYGEPFFDWVYGLNYDLIYWALAIFGILITVLGVQKITTANKT</sequence>
<feature type="transmembrane region" description="Helical" evidence="1">
    <location>
        <begin position="183"/>
        <end position="198"/>
    </location>
</feature>
<feature type="domain" description="CAAX prenyl protease 2/Lysostaphin resistance protein A-like" evidence="2">
    <location>
        <begin position="127"/>
        <end position="215"/>
    </location>
</feature>
<dbReference type="GO" id="GO:0080120">
    <property type="term" value="P:CAAX-box protein maturation"/>
    <property type="evidence" value="ECO:0007669"/>
    <property type="project" value="UniProtKB-ARBA"/>
</dbReference>
<dbReference type="Pfam" id="PF02517">
    <property type="entry name" value="Rce1-like"/>
    <property type="match status" value="1"/>
</dbReference>
<keyword evidence="1" id="KW-1133">Transmembrane helix</keyword>
<dbReference type="OrthoDB" id="193898at2"/>
<keyword evidence="1" id="KW-0812">Transmembrane</keyword>
<dbReference type="PANTHER" id="PTHR36435">
    <property type="entry name" value="SLR1288 PROTEIN"/>
    <property type="match status" value="1"/>
</dbReference>
<evidence type="ECO:0000313" key="3">
    <source>
        <dbReference type="EMBL" id="PWK21246.1"/>
    </source>
</evidence>
<keyword evidence="1" id="KW-0472">Membrane</keyword>
<dbReference type="AlphaFoldDB" id="A0A316DTW8"/>